<comment type="caution">
    <text evidence="1">The sequence shown here is derived from an EMBL/GenBank/DDBJ whole genome shotgun (WGS) entry which is preliminary data.</text>
</comment>
<keyword evidence="2" id="KW-1185">Reference proteome</keyword>
<dbReference type="Gene3D" id="2.60.120.200">
    <property type="match status" value="1"/>
</dbReference>
<evidence type="ECO:0008006" key="3">
    <source>
        <dbReference type="Google" id="ProtNLM"/>
    </source>
</evidence>
<evidence type="ECO:0000313" key="2">
    <source>
        <dbReference type="Proteomes" id="UP000630097"/>
    </source>
</evidence>
<protein>
    <recommendedName>
        <fullName evidence="3">DUF1349 domain-containing protein</fullName>
    </recommendedName>
</protein>
<dbReference type="SUPFAM" id="SSF49899">
    <property type="entry name" value="Concanavalin A-like lectins/glucanases"/>
    <property type="match status" value="1"/>
</dbReference>
<dbReference type="Proteomes" id="UP000630097">
    <property type="component" value="Unassembled WGS sequence"/>
</dbReference>
<dbReference type="PIRSF" id="PIRSF022704">
    <property type="entry name" value="UCP022704"/>
    <property type="match status" value="1"/>
</dbReference>
<dbReference type="Pfam" id="PF07081">
    <property type="entry name" value="DUF1349"/>
    <property type="match status" value="1"/>
</dbReference>
<dbReference type="InterPro" id="IPR009784">
    <property type="entry name" value="DUF1349"/>
</dbReference>
<dbReference type="PANTHER" id="PTHR35332:SF2">
    <property type="entry name" value="REGULATION OF ENOLASE PROTEIN 1"/>
    <property type="match status" value="1"/>
</dbReference>
<sequence length="181" mass="19938">MSFDAYRWINEPRDWATEDGLRVVADPDTDLWQKAHYGYSFDNAHMFVREIEGDARVTATFSADYADQYDQAGAILRIDEENWVKAGVEFVDGAHQLSVVVTRGYSDWSVVPAPGAPESVTIDIAREGDTVIVRYGLDGAEPVHMLRLAYFPPEVAAVAGAMCCAPRGGGFATRFSRLSVV</sequence>
<gene>
    <name evidence="1" type="ORF">Pka01_04100</name>
</gene>
<name>A0A8J3PQU4_9ACTN</name>
<dbReference type="InterPro" id="IPR013320">
    <property type="entry name" value="ConA-like_dom_sf"/>
</dbReference>
<proteinExistence type="predicted"/>
<dbReference type="EMBL" id="BONV01000001">
    <property type="protein sequence ID" value="GIG77283.1"/>
    <property type="molecule type" value="Genomic_DNA"/>
</dbReference>
<evidence type="ECO:0000313" key="1">
    <source>
        <dbReference type="EMBL" id="GIG77283.1"/>
    </source>
</evidence>
<dbReference type="RefSeq" id="WP_203880764.1">
    <property type="nucleotide sequence ID" value="NZ_BAABHH010000001.1"/>
</dbReference>
<dbReference type="AlphaFoldDB" id="A0A8J3PQU4"/>
<dbReference type="PANTHER" id="PTHR35332">
    <property type="entry name" value="REGULATION OF ENOLASE PROTEIN 1"/>
    <property type="match status" value="1"/>
</dbReference>
<accession>A0A8J3PQU4</accession>
<organism evidence="1 2">
    <name type="scientific">Planotetraspora kaengkrachanensis</name>
    <dbReference type="NCBI Taxonomy" id="575193"/>
    <lineage>
        <taxon>Bacteria</taxon>
        <taxon>Bacillati</taxon>
        <taxon>Actinomycetota</taxon>
        <taxon>Actinomycetes</taxon>
        <taxon>Streptosporangiales</taxon>
        <taxon>Streptosporangiaceae</taxon>
        <taxon>Planotetraspora</taxon>
    </lineage>
</organism>
<reference evidence="1 2" key="1">
    <citation type="submission" date="2021-01" db="EMBL/GenBank/DDBJ databases">
        <title>Whole genome shotgun sequence of Planotetraspora kaengkrachanensis NBRC 104272.</title>
        <authorList>
            <person name="Komaki H."/>
            <person name="Tamura T."/>
        </authorList>
    </citation>
    <scope>NUCLEOTIDE SEQUENCE [LARGE SCALE GENOMIC DNA]</scope>
    <source>
        <strain evidence="1 2">NBRC 104272</strain>
    </source>
</reference>
<dbReference type="InterPro" id="IPR015987">
    <property type="entry name" value="UCP022704"/>
</dbReference>